<dbReference type="InterPro" id="IPR011335">
    <property type="entry name" value="Restrct_endonuc-II-like"/>
</dbReference>
<dbReference type="PATRIC" id="fig|271.14.peg.1166"/>
<protein>
    <recommendedName>
        <fullName evidence="1">Putative restriction endonuclease domain-containing protein</fullName>
    </recommendedName>
</protein>
<dbReference type="RefSeq" id="WP_053767606.1">
    <property type="nucleotide sequence ID" value="NZ_LHCI01000106.1"/>
</dbReference>
<gene>
    <name evidence="2" type="ORF">BVI061214_01091</name>
</gene>
<evidence type="ECO:0000313" key="2">
    <source>
        <dbReference type="EMBL" id="KOX89908.1"/>
    </source>
</evidence>
<sequence>MALVLDLAHPITEAELRRLSELNPGYQLERSPEGRLWVSPTGGESGRRSLQLAYQLARWNEEKGLGVVFDSSTGFLLPDGAILSPDAAFVERAVWEALSEAEREGFPPIAPEAVFEIRSASQALEELRSKMALYLKNGVRLGVLVDPYARAVEVYRPQEEPLRLQGVEAVSLEPELPGFALWLPPLW</sequence>
<dbReference type="InterPro" id="IPR008538">
    <property type="entry name" value="Uma2"/>
</dbReference>
<dbReference type="EMBL" id="LHCI01000106">
    <property type="protein sequence ID" value="KOX89908.1"/>
    <property type="molecule type" value="Genomic_DNA"/>
</dbReference>
<dbReference type="SUPFAM" id="SSF52980">
    <property type="entry name" value="Restriction endonuclease-like"/>
    <property type="match status" value="1"/>
</dbReference>
<organism evidence="2 3">
    <name type="scientific">Thermus aquaticus</name>
    <dbReference type="NCBI Taxonomy" id="271"/>
    <lineage>
        <taxon>Bacteria</taxon>
        <taxon>Thermotogati</taxon>
        <taxon>Deinococcota</taxon>
        <taxon>Deinococci</taxon>
        <taxon>Thermales</taxon>
        <taxon>Thermaceae</taxon>
        <taxon>Thermus</taxon>
    </lineage>
</organism>
<dbReference type="Pfam" id="PF05685">
    <property type="entry name" value="Uma2"/>
    <property type="match status" value="1"/>
</dbReference>
<name>A0A0M9AEN7_THEAQ</name>
<dbReference type="PANTHER" id="PTHR34107:SF7">
    <property type="entry name" value="SLR2092 PROTEIN"/>
    <property type="match status" value="1"/>
</dbReference>
<dbReference type="PANTHER" id="PTHR34107">
    <property type="entry name" value="SLL0198 PROTEIN-RELATED"/>
    <property type="match status" value="1"/>
</dbReference>
<dbReference type="AlphaFoldDB" id="A0A0M9AEN7"/>
<feature type="domain" description="Putative restriction endonuclease" evidence="1">
    <location>
        <begin position="15"/>
        <end position="181"/>
    </location>
</feature>
<dbReference type="Gene3D" id="3.90.1570.10">
    <property type="entry name" value="tt1808, chain A"/>
    <property type="match status" value="1"/>
</dbReference>
<evidence type="ECO:0000259" key="1">
    <source>
        <dbReference type="Pfam" id="PF05685"/>
    </source>
</evidence>
<dbReference type="CDD" id="cd06260">
    <property type="entry name" value="DUF820-like"/>
    <property type="match status" value="1"/>
</dbReference>
<dbReference type="Proteomes" id="UP000037685">
    <property type="component" value="Unassembled WGS sequence"/>
</dbReference>
<dbReference type="InterPro" id="IPR012296">
    <property type="entry name" value="Nuclease_put_TT1808"/>
</dbReference>
<accession>A0A0M9AEN7</accession>
<evidence type="ECO:0000313" key="3">
    <source>
        <dbReference type="Proteomes" id="UP000037685"/>
    </source>
</evidence>
<proteinExistence type="predicted"/>
<reference evidence="2 3" key="1">
    <citation type="submission" date="2015-07" db="EMBL/GenBank/DDBJ databases">
        <authorList>
            <person name="Noorani M."/>
        </authorList>
    </citation>
    <scope>NUCLEOTIDE SEQUENCE [LARGE SCALE GENOMIC DNA]</scope>
    <source>
        <strain evidence="3">ATCC 25104 / DSM 625 / JCM 10724 / NBRC 103206 / NCIMB 11243 / YT-1</strain>
    </source>
</reference>
<comment type="caution">
    <text evidence="2">The sequence shown here is derived from an EMBL/GenBank/DDBJ whole genome shotgun (WGS) entry which is preliminary data.</text>
</comment>